<evidence type="ECO:0000256" key="5">
    <source>
        <dbReference type="RuleBase" id="RU363041"/>
    </source>
</evidence>
<comment type="subcellular location">
    <subcellularLocation>
        <location evidence="5">Cell membrane</location>
        <topology evidence="5">Multi-pass membrane protein</topology>
    </subcellularLocation>
    <subcellularLocation>
        <location evidence="1">Membrane</location>
        <topology evidence="1">Multi-pass membrane protein</topology>
    </subcellularLocation>
</comment>
<evidence type="ECO:0000256" key="2">
    <source>
        <dbReference type="ARBA" id="ARBA00022692"/>
    </source>
</evidence>
<dbReference type="EMBL" id="FNBX01000002">
    <property type="protein sequence ID" value="SDF19282.1"/>
    <property type="molecule type" value="Genomic_DNA"/>
</dbReference>
<feature type="transmembrane region" description="Helical" evidence="5">
    <location>
        <begin position="80"/>
        <end position="100"/>
    </location>
</feature>
<keyword evidence="2 5" id="KW-0812">Transmembrane</keyword>
<keyword evidence="4 5" id="KW-0472">Membrane</keyword>
<protein>
    <recommendedName>
        <fullName evidence="5">Probable membrane transporter protein</fullName>
    </recommendedName>
</protein>
<feature type="transmembrane region" description="Helical" evidence="5">
    <location>
        <begin position="211"/>
        <end position="233"/>
    </location>
</feature>
<evidence type="ECO:0000256" key="1">
    <source>
        <dbReference type="ARBA" id="ARBA00004141"/>
    </source>
</evidence>
<dbReference type="OrthoDB" id="457670at2"/>
<dbReference type="GO" id="GO:0005886">
    <property type="term" value="C:plasma membrane"/>
    <property type="evidence" value="ECO:0007669"/>
    <property type="project" value="UniProtKB-SubCell"/>
</dbReference>
<sequence length="265" mass="26942">MLLSLLAYLGCGAIAGILAGLLGVGGGLVLVPMMLAIFPTVGVPPQYVQQMALGTSLASIMITSVSSARAHNKRGAVHWDIFKAITPGILVGTFGGGLVATHLPTMFLKVFFICFLLVVAVQMLSNYRPPASRDMPGPLGTACVGGGIGLVSSFVGIGGGTLSVPFMTFCNVPLHHAVGTSAAIGFPIAVAGALGYIVGGWGRPDLPAASIGFVNLWALVGIASASFCTAPLGARLSHALPAAQLKKGFACFLILVAVKMAWGLL</sequence>
<evidence type="ECO:0000313" key="6">
    <source>
        <dbReference type="EMBL" id="SDF19282.1"/>
    </source>
</evidence>
<dbReference type="Proteomes" id="UP000199355">
    <property type="component" value="Unassembled WGS sequence"/>
</dbReference>
<keyword evidence="7" id="KW-1185">Reference proteome</keyword>
<dbReference type="PANTHER" id="PTHR43483:SF3">
    <property type="entry name" value="MEMBRANE TRANSPORTER PROTEIN HI_0806-RELATED"/>
    <property type="match status" value="1"/>
</dbReference>
<gene>
    <name evidence="6" type="ORF">SAMN05192586_102171</name>
</gene>
<name>A0A1G7J2R0_9BACT</name>
<accession>A0A1G7J2R0</accession>
<dbReference type="Pfam" id="PF01925">
    <property type="entry name" value="TauE"/>
    <property type="match status" value="1"/>
</dbReference>
<feature type="transmembrane region" description="Helical" evidence="5">
    <location>
        <begin position="47"/>
        <end position="68"/>
    </location>
</feature>
<dbReference type="STRING" id="571438.SAMN05192586_102171"/>
<evidence type="ECO:0000313" key="7">
    <source>
        <dbReference type="Proteomes" id="UP000199355"/>
    </source>
</evidence>
<feature type="transmembrane region" description="Helical" evidence="5">
    <location>
        <begin position="7"/>
        <end position="35"/>
    </location>
</feature>
<evidence type="ECO:0000256" key="4">
    <source>
        <dbReference type="ARBA" id="ARBA00023136"/>
    </source>
</evidence>
<reference evidence="7" key="1">
    <citation type="submission" date="2016-10" db="EMBL/GenBank/DDBJ databases">
        <authorList>
            <person name="Varghese N."/>
            <person name="Submissions S."/>
        </authorList>
    </citation>
    <scope>NUCLEOTIDE SEQUENCE [LARGE SCALE GENOMIC DNA]</scope>
    <source>
        <strain evidence="7">KHC7</strain>
    </source>
</reference>
<dbReference type="AlphaFoldDB" id="A0A1G7J2R0"/>
<evidence type="ECO:0000256" key="3">
    <source>
        <dbReference type="ARBA" id="ARBA00022989"/>
    </source>
</evidence>
<feature type="transmembrane region" description="Helical" evidence="5">
    <location>
        <begin position="177"/>
        <end position="199"/>
    </location>
</feature>
<dbReference type="PANTHER" id="PTHR43483">
    <property type="entry name" value="MEMBRANE TRANSPORTER PROTEIN HI_0806-RELATED"/>
    <property type="match status" value="1"/>
</dbReference>
<comment type="similarity">
    <text evidence="5">Belongs to the 4-toluene sulfonate uptake permease (TSUP) (TC 2.A.102) family.</text>
</comment>
<organism evidence="6 7">
    <name type="scientific">Desulfovibrio legallii</name>
    <dbReference type="NCBI Taxonomy" id="571438"/>
    <lineage>
        <taxon>Bacteria</taxon>
        <taxon>Pseudomonadati</taxon>
        <taxon>Thermodesulfobacteriota</taxon>
        <taxon>Desulfovibrionia</taxon>
        <taxon>Desulfovibrionales</taxon>
        <taxon>Desulfovibrionaceae</taxon>
        <taxon>Desulfovibrio</taxon>
    </lineage>
</organism>
<feature type="transmembrane region" description="Helical" evidence="5">
    <location>
        <begin position="139"/>
        <end position="157"/>
    </location>
</feature>
<dbReference type="RefSeq" id="WP_092152711.1">
    <property type="nucleotide sequence ID" value="NZ_FNBX01000002.1"/>
</dbReference>
<keyword evidence="5" id="KW-1003">Cell membrane</keyword>
<feature type="transmembrane region" description="Helical" evidence="5">
    <location>
        <begin position="106"/>
        <end position="127"/>
    </location>
</feature>
<dbReference type="InterPro" id="IPR002781">
    <property type="entry name" value="TM_pro_TauE-like"/>
</dbReference>
<keyword evidence="3 5" id="KW-1133">Transmembrane helix</keyword>
<proteinExistence type="inferred from homology"/>